<dbReference type="RefSeq" id="WP_326123771.1">
    <property type="nucleotide sequence ID" value="NZ_JARSFG010000017.1"/>
</dbReference>
<keyword evidence="4 6" id="KW-0807">Transducer</keyword>
<dbReference type="PANTHER" id="PTHR32089">
    <property type="entry name" value="METHYL-ACCEPTING CHEMOTAXIS PROTEIN MCPB"/>
    <property type="match status" value="1"/>
</dbReference>
<evidence type="ECO:0000256" key="5">
    <source>
        <dbReference type="ARBA" id="ARBA00029447"/>
    </source>
</evidence>
<dbReference type="SMART" id="SM00304">
    <property type="entry name" value="HAMP"/>
    <property type="match status" value="1"/>
</dbReference>
<dbReference type="PRINTS" id="PR00260">
    <property type="entry name" value="CHEMTRNSDUCR"/>
</dbReference>
<dbReference type="CDD" id="cd11386">
    <property type="entry name" value="MCP_signal"/>
    <property type="match status" value="1"/>
</dbReference>
<dbReference type="Gene3D" id="6.10.340.10">
    <property type="match status" value="1"/>
</dbReference>
<evidence type="ECO:0000259" key="10">
    <source>
        <dbReference type="PROSITE" id="PS50885"/>
    </source>
</evidence>
<feature type="transmembrane region" description="Helical" evidence="8">
    <location>
        <begin position="126"/>
        <end position="148"/>
    </location>
</feature>
<dbReference type="GO" id="GO:0004888">
    <property type="term" value="F:transmembrane signaling receptor activity"/>
    <property type="evidence" value="ECO:0007669"/>
    <property type="project" value="InterPro"/>
</dbReference>
<evidence type="ECO:0000256" key="3">
    <source>
        <dbReference type="ARBA" id="ARBA00023136"/>
    </source>
</evidence>
<keyword evidence="3 8" id="KW-0472">Membrane</keyword>
<dbReference type="Pfam" id="PF00672">
    <property type="entry name" value="HAMP"/>
    <property type="match status" value="1"/>
</dbReference>
<reference evidence="11 12" key="1">
    <citation type="submission" date="2023-03" db="EMBL/GenBank/DDBJ databases">
        <title>Bacillus Genome Sequencing.</title>
        <authorList>
            <person name="Dunlap C."/>
        </authorList>
    </citation>
    <scope>NUCLEOTIDE SEQUENCE [LARGE SCALE GENOMIC DNA]</scope>
    <source>
        <strain evidence="11 12">B-59205</strain>
    </source>
</reference>
<organism evidence="11 12">
    <name type="scientific">Metasolibacillus meyeri</name>
    <dbReference type="NCBI Taxonomy" id="1071052"/>
    <lineage>
        <taxon>Bacteria</taxon>
        <taxon>Bacillati</taxon>
        <taxon>Bacillota</taxon>
        <taxon>Bacilli</taxon>
        <taxon>Bacillales</taxon>
        <taxon>Caryophanaceae</taxon>
        <taxon>Metasolibacillus</taxon>
    </lineage>
</organism>
<dbReference type="PROSITE" id="PS50885">
    <property type="entry name" value="HAMP"/>
    <property type="match status" value="1"/>
</dbReference>
<dbReference type="Pfam" id="PF00015">
    <property type="entry name" value="MCPsignal"/>
    <property type="match status" value="1"/>
</dbReference>
<dbReference type="Gene3D" id="1.10.287.950">
    <property type="entry name" value="Methyl-accepting chemotaxis protein"/>
    <property type="match status" value="1"/>
</dbReference>
<evidence type="ECO:0000256" key="4">
    <source>
        <dbReference type="ARBA" id="ARBA00023224"/>
    </source>
</evidence>
<dbReference type="GO" id="GO:0006935">
    <property type="term" value="P:chemotaxis"/>
    <property type="evidence" value="ECO:0007669"/>
    <property type="project" value="InterPro"/>
</dbReference>
<keyword evidence="2" id="KW-1003">Cell membrane</keyword>
<dbReference type="PANTHER" id="PTHR32089:SF112">
    <property type="entry name" value="LYSOZYME-LIKE PROTEIN-RELATED"/>
    <property type="match status" value="1"/>
</dbReference>
<evidence type="ECO:0000256" key="8">
    <source>
        <dbReference type="SAM" id="Phobius"/>
    </source>
</evidence>
<dbReference type="InterPro" id="IPR003660">
    <property type="entry name" value="HAMP_dom"/>
</dbReference>
<sequence length="506" mass="56658">MRYVKVKDKLMLLMLVCVVSNIVIAIFCMDYLRKMEWHAQQIYEQKVQSMYALKSAEALTIAGKKEEARALINEAPYLAFDSKMDFYLKQMKTKIDEATVQEVIDYVLTRTEQQITNYEKDIHRGYFVILFISLMMVVLVLILSFTAASSVRKPTKQLKSLLKRAEQGDFTQKAIYTSRDELGELLLCYNQMVEEVKGLLAVVNNSANIVGEANENIRINSETVTLSAQQTTKNTDDIAQSIIESTTHLTSNTAMIQEVASNITVVTNRVQTMKENIVETVKQAKQGEQEIALNMSQMQVIEQAMIEADAKMRKLELQSLEISKAVDIIQEIANNTSLLALNAAIEAAHAGDEGKGFSVVANEVKKLAQQSLNSTKTITAIVKTIQQDTQEAVGMMSVANEAVHSGIEVTTHTADHFRAIAARIEHIEPHIEDVSSTIEKMSQYAQNVADQSRELTQLSEENSVQVEQIVKQTAQQLEITTNMSQQIKQISKNTRSLSHALNKFVV</sequence>
<evidence type="ECO:0000313" key="11">
    <source>
        <dbReference type="EMBL" id="MEC1179272.1"/>
    </source>
</evidence>
<dbReference type="SUPFAM" id="SSF58104">
    <property type="entry name" value="Methyl-accepting chemotaxis protein (MCP) signaling domain"/>
    <property type="match status" value="1"/>
</dbReference>
<proteinExistence type="inferred from homology"/>
<keyword evidence="8" id="KW-1133">Transmembrane helix</keyword>
<keyword evidence="7" id="KW-0175">Coiled coil</keyword>
<evidence type="ECO:0000313" key="12">
    <source>
        <dbReference type="Proteomes" id="UP001344888"/>
    </source>
</evidence>
<dbReference type="Proteomes" id="UP001344888">
    <property type="component" value="Unassembled WGS sequence"/>
</dbReference>
<evidence type="ECO:0000256" key="1">
    <source>
        <dbReference type="ARBA" id="ARBA00004236"/>
    </source>
</evidence>
<dbReference type="PROSITE" id="PS50111">
    <property type="entry name" value="CHEMOTAXIS_TRANSDUC_2"/>
    <property type="match status" value="1"/>
</dbReference>
<name>A0AAW9NNV6_9BACL</name>
<dbReference type="InterPro" id="IPR004090">
    <property type="entry name" value="Chemotax_Me-accpt_rcpt"/>
</dbReference>
<evidence type="ECO:0000256" key="7">
    <source>
        <dbReference type="SAM" id="Coils"/>
    </source>
</evidence>
<feature type="domain" description="HAMP" evidence="10">
    <location>
        <begin position="149"/>
        <end position="201"/>
    </location>
</feature>
<keyword evidence="12" id="KW-1185">Reference proteome</keyword>
<feature type="transmembrane region" description="Helical" evidence="8">
    <location>
        <begin position="12"/>
        <end position="32"/>
    </location>
</feature>
<feature type="domain" description="Methyl-accepting transducer" evidence="9">
    <location>
        <begin position="220"/>
        <end position="456"/>
    </location>
</feature>
<protein>
    <submittedName>
        <fullName evidence="11">Methyl-accepting chemotaxis protein</fullName>
    </submittedName>
</protein>
<accession>A0AAW9NNV6</accession>
<dbReference type="GO" id="GO:0007165">
    <property type="term" value="P:signal transduction"/>
    <property type="evidence" value="ECO:0007669"/>
    <property type="project" value="UniProtKB-KW"/>
</dbReference>
<dbReference type="EMBL" id="JARSFG010000017">
    <property type="protein sequence ID" value="MEC1179272.1"/>
    <property type="molecule type" value="Genomic_DNA"/>
</dbReference>
<comment type="caution">
    <text evidence="11">The sequence shown here is derived from an EMBL/GenBank/DDBJ whole genome shotgun (WGS) entry which is preliminary data.</text>
</comment>
<dbReference type="AlphaFoldDB" id="A0AAW9NNV6"/>
<comment type="subcellular location">
    <subcellularLocation>
        <location evidence="1">Cell membrane</location>
    </subcellularLocation>
</comment>
<evidence type="ECO:0000256" key="2">
    <source>
        <dbReference type="ARBA" id="ARBA00022475"/>
    </source>
</evidence>
<keyword evidence="8" id="KW-0812">Transmembrane</keyword>
<feature type="coiled-coil region" evidence="7">
    <location>
        <begin position="270"/>
        <end position="318"/>
    </location>
</feature>
<dbReference type="SMART" id="SM00283">
    <property type="entry name" value="MA"/>
    <property type="match status" value="1"/>
</dbReference>
<dbReference type="CDD" id="cd06225">
    <property type="entry name" value="HAMP"/>
    <property type="match status" value="1"/>
</dbReference>
<comment type="similarity">
    <text evidence="5">Belongs to the methyl-accepting chemotaxis (MCP) protein family.</text>
</comment>
<evidence type="ECO:0000259" key="9">
    <source>
        <dbReference type="PROSITE" id="PS50111"/>
    </source>
</evidence>
<gene>
    <name evidence="11" type="ORF">P9B03_12315</name>
</gene>
<evidence type="ECO:0000256" key="6">
    <source>
        <dbReference type="PROSITE-ProRule" id="PRU00284"/>
    </source>
</evidence>
<dbReference type="GO" id="GO:0005886">
    <property type="term" value="C:plasma membrane"/>
    <property type="evidence" value="ECO:0007669"/>
    <property type="project" value="UniProtKB-SubCell"/>
</dbReference>
<dbReference type="InterPro" id="IPR004089">
    <property type="entry name" value="MCPsignal_dom"/>
</dbReference>